<gene>
    <name evidence="1" type="ORF">CITCOLO1_LOCUS9554</name>
</gene>
<evidence type="ECO:0000313" key="2">
    <source>
        <dbReference type="Proteomes" id="UP001642487"/>
    </source>
</evidence>
<name>A0ABP0YB00_9ROSI</name>
<proteinExistence type="predicted"/>
<dbReference type="Proteomes" id="UP001642487">
    <property type="component" value="Chromosome 3"/>
</dbReference>
<evidence type="ECO:0000313" key="1">
    <source>
        <dbReference type="EMBL" id="CAK9317643.1"/>
    </source>
</evidence>
<reference evidence="1 2" key="1">
    <citation type="submission" date="2024-03" db="EMBL/GenBank/DDBJ databases">
        <authorList>
            <person name="Gkanogiannis A."/>
            <person name="Becerra Lopez-Lavalle L."/>
        </authorList>
    </citation>
    <scope>NUCLEOTIDE SEQUENCE [LARGE SCALE GENOMIC DNA]</scope>
</reference>
<sequence length="139" mass="15673">MRGSYLSECHVRNQENSLLKLIHATSEVKKLLSLLRCLYYQGWSLQFLRGFRMLKHFTTCQTIDHICVAVVIFLVCGSVRENITQVLVGPSLSSTSQLLSFNAVFRLVRPEPLIFLPHHGRSSIATVPTLSVKLDCTKA</sequence>
<keyword evidence="2" id="KW-1185">Reference proteome</keyword>
<protein>
    <submittedName>
        <fullName evidence="1">Uncharacterized protein</fullName>
    </submittedName>
</protein>
<dbReference type="EMBL" id="OZ021737">
    <property type="protein sequence ID" value="CAK9317643.1"/>
    <property type="molecule type" value="Genomic_DNA"/>
</dbReference>
<organism evidence="1 2">
    <name type="scientific">Citrullus colocynthis</name>
    <name type="common">colocynth</name>
    <dbReference type="NCBI Taxonomy" id="252529"/>
    <lineage>
        <taxon>Eukaryota</taxon>
        <taxon>Viridiplantae</taxon>
        <taxon>Streptophyta</taxon>
        <taxon>Embryophyta</taxon>
        <taxon>Tracheophyta</taxon>
        <taxon>Spermatophyta</taxon>
        <taxon>Magnoliopsida</taxon>
        <taxon>eudicotyledons</taxon>
        <taxon>Gunneridae</taxon>
        <taxon>Pentapetalae</taxon>
        <taxon>rosids</taxon>
        <taxon>fabids</taxon>
        <taxon>Cucurbitales</taxon>
        <taxon>Cucurbitaceae</taxon>
        <taxon>Benincaseae</taxon>
        <taxon>Citrullus</taxon>
    </lineage>
</organism>
<accession>A0ABP0YB00</accession>